<evidence type="ECO:0008006" key="3">
    <source>
        <dbReference type="Google" id="ProtNLM"/>
    </source>
</evidence>
<dbReference type="OrthoDB" id="62952at2759"/>
<protein>
    <recommendedName>
        <fullName evidence="3">F-box domain-containing protein</fullName>
    </recommendedName>
</protein>
<dbReference type="STRING" id="1745343.A0A2J6Q5C6"/>
<organism evidence="1 2">
    <name type="scientific">Hyaloscypha hepaticicola</name>
    <dbReference type="NCBI Taxonomy" id="2082293"/>
    <lineage>
        <taxon>Eukaryota</taxon>
        <taxon>Fungi</taxon>
        <taxon>Dikarya</taxon>
        <taxon>Ascomycota</taxon>
        <taxon>Pezizomycotina</taxon>
        <taxon>Leotiomycetes</taxon>
        <taxon>Helotiales</taxon>
        <taxon>Hyaloscyphaceae</taxon>
        <taxon>Hyaloscypha</taxon>
    </lineage>
</organism>
<proteinExistence type="predicted"/>
<dbReference type="EMBL" id="KZ613481">
    <property type="protein sequence ID" value="PMD21441.1"/>
    <property type="molecule type" value="Genomic_DNA"/>
</dbReference>
<evidence type="ECO:0000313" key="2">
    <source>
        <dbReference type="Proteomes" id="UP000235672"/>
    </source>
</evidence>
<dbReference type="Proteomes" id="UP000235672">
    <property type="component" value="Unassembled WGS sequence"/>
</dbReference>
<dbReference type="AlphaFoldDB" id="A0A2J6Q5C6"/>
<reference evidence="1 2" key="1">
    <citation type="submission" date="2016-05" db="EMBL/GenBank/DDBJ databases">
        <title>A degradative enzymes factory behind the ericoid mycorrhizal symbiosis.</title>
        <authorList>
            <consortium name="DOE Joint Genome Institute"/>
            <person name="Martino E."/>
            <person name="Morin E."/>
            <person name="Grelet G."/>
            <person name="Kuo A."/>
            <person name="Kohler A."/>
            <person name="Daghino S."/>
            <person name="Barry K."/>
            <person name="Choi C."/>
            <person name="Cichocki N."/>
            <person name="Clum A."/>
            <person name="Copeland A."/>
            <person name="Hainaut M."/>
            <person name="Haridas S."/>
            <person name="Labutti K."/>
            <person name="Lindquist E."/>
            <person name="Lipzen A."/>
            <person name="Khouja H.-R."/>
            <person name="Murat C."/>
            <person name="Ohm R."/>
            <person name="Olson A."/>
            <person name="Spatafora J."/>
            <person name="Veneault-Fourrey C."/>
            <person name="Henrissat B."/>
            <person name="Grigoriev I."/>
            <person name="Martin F."/>
            <person name="Perotto S."/>
        </authorList>
    </citation>
    <scope>NUCLEOTIDE SEQUENCE [LARGE SCALE GENOMIC DNA]</scope>
    <source>
        <strain evidence="1 2">UAMH 7357</strain>
    </source>
</reference>
<sequence length="273" mass="32371">MNFFGFPKEIRLQIYSELLVHPEPIVFVADYGPPSPPLFRSRRDGLCSALLQLNKQAYSEASPLLYSNNRFRFPDIWNSTDSAHIAPFLLQIRPQASLIRHICISFPTFDDFQHGSASLHEAHIKNLELTRDTCTSITTLELSLHADRTNCALRDSPIAEQALGLLDARFKAIPSLKEVIVNFQEYSEEDLSDDRVKMRDRGWTVEVTKLPKKVWISIDDRVEFDNEEECNAYDEEWHRREWQREQEKEDEWWEEEYYYRRRDPYWKNDSDYD</sequence>
<accession>A0A2J6Q5C6</accession>
<name>A0A2J6Q5C6_9HELO</name>
<keyword evidence="2" id="KW-1185">Reference proteome</keyword>
<gene>
    <name evidence="1" type="ORF">NA56DRAFT_645706</name>
</gene>
<dbReference type="InterPro" id="IPR038883">
    <property type="entry name" value="AN11006-like"/>
</dbReference>
<evidence type="ECO:0000313" key="1">
    <source>
        <dbReference type="EMBL" id="PMD21441.1"/>
    </source>
</evidence>
<dbReference type="PANTHER" id="PTHR42085">
    <property type="entry name" value="F-BOX DOMAIN-CONTAINING PROTEIN"/>
    <property type="match status" value="1"/>
</dbReference>
<dbReference type="PANTHER" id="PTHR42085:SF7">
    <property type="entry name" value="F-BOX DOMAIN-CONTAINING PROTEIN"/>
    <property type="match status" value="1"/>
</dbReference>